<protein>
    <recommendedName>
        <fullName evidence="5">Integral membrane protein</fullName>
    </recommendedName>
</protein>
<dbReference type="EMBL" id="JAVRFE010000016">
    <property type="protein sequence ID" value="MDT0456965.1"/>
    <property type="molecule type" value="Genomic_DNA"/>
</dbReference>
<organism evidence="3 4">
    <name type="scientific">Streptomyces mooreae</name>
    <dbReference type="NCBI Taxonomy" id="3075523"/>
    <lineage>
        <taxon>Bacteria</taxon>
        <taxon>Bacillati</taxon>
        <taxon>Actinomycetota</taxon>
        <taxon>Actinomycetes</taxon>
        <taxon>Kitasatosporales</taxon>
        <taxon>Streptomycetaceae</taxon>
        <taxon>Streptomyces</taxon>
    </lineage>
</organism>
<evidence type="ECO:0000256" key="1">
    <source>
        <dbReference type="SAM" id="MobiDB-lite"/>
    </source>
</evidence>
<evidence type="ECO:0008006" key="5">
    <source>
        <dbReference type="Google" id="ProtNLM"/>
    </source>
</evidence>
<accession>A0ABU2T8A5</accession>
<reference evidence="3" key="1">
    <citation type="submission" date="2024-05" db="EMBL/GenBank/DDBJ databases">
        <title>30 novel species of actinomycetes from the DSMZ collection.</title>
        <authorList>
            <person name="Nouioui I."/>
        </authorList>
    </citation>
    <scope>NUCLEOTIDE SEQUENCE</scope>
    <source>
        <strain evidence="3">DSM 41527</strain>
    </source>
</reference>
<feature type="transmembrane region" description="Helical" evidence="2">
    <location>
        <begin position="127"/>
        <end position="145"/>
    </location>
</feature>
<comment type="caution">
    <text evidence="3">The sequence shown here is derived from an EMBL/GenBank/DDBJ whole genome shotgun (WGS) entry which is preliminary data.</text>
</comment>
<feature type="transmembrane region" description="Helical" evidence="2">
    <location>
        <begin position="86"/>
        <end position="107"/>
    </location>
</feature>
<keyword evidence="2" id="KW-0812">Transmembrane</keyword>
<keyword evidence="2" id="KW-0472">Membrane</keyword>
<evidence type="ECO:0000256" key="2">
    <source>
        <dbReference type="SAM" id="Phobius"/>
    </source>
</evidence>
<dbReference type="Proteomes" id="UP001180551">
    <property type="component" value="Unassembled WGS sequence"/>
</dbReference>
<dbReference type="RefSeq" id="WP_311624137.1">
    <property type="nucleotide sequence ID" value="NZ_JAVRFE010000016.1"/>
</dbReference>
<evidence type="ECO:0000313" key="3">
    <source>
        <dbReference type="EMBL" id="MDT0456965.1"/>
    </source>
</evidence>
<sequence>MAPERSVPHQGRPGRGRSGRGAARGVARLLAAAGLALDAYVHARIAGRYDGVTATISQGLLFRIEAALAALAAVLVLVWRRPAADTFAWLVATGGLALLLLYTYVDIGAPGPLPDMYEPGWSADRKLAALAQAVAVLATVFLLLTRTRGLARHRR</sequence>
<keyword evidence="2" id="KW-1133">Transmembrane helix</keyword>
<keyword evidence="4" id="KW-1185">Reference proteome</keyword>
<evidence type="ECO:0000313" key="4">
    <source>
        <dbReference type="Proteomes" id="UP001180551"/>
    </source>
</evidence>
<name>A0ABU2T8A5_9ACTN</name>
<feature type="region of interest" description="Disordered" evidence="1">
    <location>
        <begin position="1"/>
        <end position="21"/>
    </location>
</feature>
<proteinExistence type="predicted"/>
<feature type="transmembrane region" description="Helical" evidence="2">
    <location>
        <begin position="60"/>
        <end position="79"/>
    </location>
</feature>
<gene>
    <name evidence="3" type="ORF">RM550_14670</name>
</gene>
<feature type="transmembrane region" description="Helical" evidence="2">
    <location>
        <begin position="21"/>
        <end position="40"/>
    </location>
</feature>